<accession>A0ABW9AG56</accession>
<feature type="transmembrane region" description="Helical" evidence="7">
    <location>
        <begin position="261"/>
        <end position="281"/>
    </location>
</feature>
<keyword evidence="10" id="KW-1185">Reference proteome</keyword>
<feature type="transmembrane region" description="Helical" evidence="7">
    <location>
        <begin position="234"/>
        <end position="254"/>
    </location>
</feature>
<comment type="caution">
    <text evidence="9">The sequence shown here is derived from an EMBL/GenBank/DDBJ whole genome shotgun (WGS) entry which is preliminary data.</text>
</comment>
<sequence length="300" mass="33558">MPPAVTAHPEISLLQQETEVYELHQQHANQHAAPERSRSSGLLGRLWRERTLAFVLAWPVPLALLLIWLLGSGQGWIAQQTLPPPQMVYDTFLNLLESGELKANVAVSMVRVINGFLLGAGFGLLLGVAMGLSETLKEYLYPSFKMIAYVPLLGWLPLLIMVFGIGESLKFVLIAKASFIPITLNTYQGIRNVPAKFIEMGKVYRLNHLQLLRRIVFPAAFPSIWSGIRYGLTHSWLILVVVELLASSEGLGFMMANGQQLFQLDLVLVAVIMVGAIGYVLDKVLELVEQRLLRWRRDAF</sequence>
<protein>
    <submittedName>
        <fullName evidence="9">ABC transporter permease</fullName>
    </submittedName>
</protein>
<gene>
    <name evidence="9" type="ORF">PQR62_23355</name>
</gene>
<feature type="transmembrane region" description="Helical" evidence="7">
    <location>
        <begin position="112"/>
        <end position="132"/>
    </location>
</feature>
<dbReference type="CDD" id="cd06261">
    <property type="entry name" value="TM_PBP2"/>
    <property type="match status" value="1"/>
</dbReference>
<dbReference type="PROSITE" id="PS50928">
    <property type="entry name" value="ABC_TM1"/>
    <property type="match status" value="1"/>
</dbReference>
<evidence type="ECO:0000256" key="6">
    <source>
        <dbReference type="ARBA" id="ARBA00023136"/>
    </source>
</evidence>
<evidence type="ECO:0000256" key="3">
    <source>
        <dbReference type="ARBA" id="ARBA00022475"/>
    </source>
</evidence>
<dbReference type="InterPro" id="IPR035906">
    <property type="entry name" value="MetI-like_sf"/>
</dbReference>
<keyword evidence="3" id="KW-1003">Cell membrane</keyword>
<dbReference type="InterPro" id="IPR000515">
    <property type="entry name" value="MetI-like"/>
</dbReference>
<evidence type="ECO:0000256" key="2">
    <source>
        <dbReference type="ARBA" id="ARBA00022448"/>
    </source>
</evidence>
<evidence type="ECO:0000259" key="8">
    <source>
        <dbReference type="PROSITE" id="PS50928"/>
    </source>
</evidence>
<dbReference type="Gene3D" id="1.10.3720.10">
    <property type="entry name" value="MetI-like"/>
    <property type="match status" value="1"/>
</dbReference>
<keyword evidence="4 7" id="KW-0812">Transmembrane</keyword>
<dbReference type="EMBL" id="JAQQFM010000013">
    <property type="protein sequence ID" value="MFL9927229.1"/>
    <property type="molecule type" value="Genomic_DNA"/>
</dbReference>
<dbReference type="SUPFAM" id="SSF161098">
    <property type="entry name" value="MetI-like"/>
    <property type="match status" value="1"/>
</dbReference>
<feature type="transmembrane region" description="Helical" evidence="7">
    <location>
        <begin position="52"/>
        <end position="71"/>
    </location>
</feature>
<evidence type="ECO:0000256" key="1">
    <source>
        <dbReference type="ARBA" id="ARBA00004651"/>
    </source>
</evidence>
<proteinExistence type="inferred from homology"/>
<keyword evidence="6 7" id="KW-0472">Membrane</keyword>
<evidence type="ECO:0000256" key="7">
    <source>
        <dbReference type="RuleBase" id="RU363032"/>
    </source>
</evidence>
<reference evidence="9 10" key="1">
    <citation type="journal article" date="2024" name="Chem. Sci.">
        <title>Discovery of megapolipeptins by genome mining of a Burkholderiales bacteria collection.</title>
        <authorList>
            <person name="Paulo B.S."/>
            <person name="Recchia M.J.J."/>
            <person name="Lee S."/>
            <person name="Fergusson C.H."/>
            <person name="Romanowski S.B."/>
            <person name="Hernandez A."/>
            <person name="Krull N."/>
            <person name="Liu D.Y."/>
            <person name="Cavanagh H."/>
            <person name="Bos A."/>
            <person name="Gray C.A."/>
            <person name="Murphy B.T."/>
            <person name="Linington R.G."/>
            <person name="Eustaquio A.S."/>
        </authorList>
    </citation>
    <scope>NUCLEOTIDE SEQUENCE [LARGE SCALE GENOMIC DNA]</scope>
    <source>
        <strain evidence="9 10">RL21-008-BIB-A</strain>
    </source>
</reference>
<dbReference type="PANTHER" id="PTHR30151:SF38">
    <property type="entry name" value="ALIPHATIC SULFONATES TRANSPORT PERMEASE PROTEIN SSUC-RELATED"/>
    <property type="match status" value="1"/>
</dbReference>
<comment type="similarity">
    <text evidence="7">Belongs to the binding-protein-dependent transport system permease family.</text>
</comment>
<feature type="transmembrane region" description="Helical" evidence="7">
    <location>
        <begin position="144"/>
        <end position="165"/>
    </location>
</feature>
<dbReference type="RefSeq" id="WP_408160469.1">
    <property type="nucleotide sequence ID" value="NZ_JAQQFM010000013.1"/>
</dbReference>
<keyword evidence="2 7" id="KW-0813">Transport</keyword>
<keyword evidence="5 7" id="KW-1133">Transmembrane helix</keyword>
<evidence type="ECO:0000313" key="9">
    <source>
        <dbReference type="EMBL" id="MFL9927229.1"/>
    </source>
</evidence>
<evidence type="ECO:0000256" key="5">
    <source>
        <dbReference type="ARBA" id="ARBA00022989"/>
    </source>
</evidence>
<dbReference type="Proteomes" id="UP001629246">
    <property type="component" value="Unassembled WGS sequence"/>
</dbReference>
<organism evidence="9 10">
    <name type="scientific">Herbaspirillum lusitanum</name>
    <dbReference type="NCBI Taxonomy" id="213312"/>
    <lineage>
        <taxon>Bacteria</taxon>
        <taxon>Pseudomonadati</taxon>
        <taxon>Pseudomonadota</taxon>
        <taxon>Betaproteobacteria</taxon>
        <taxon>Burkholderiales</taxon>
        <taxon>Oxalobacteraceae</taxon>
        <taxon>Herbaspirillum</taxon>
    </lineage>
</organism>
<dbReference type="PANTHER" id="PTHR30151">
    <property type="entry name" value="ALKANE SULFONATE ABC TRANSPORTER-RELATED, MEMBRANE SUBUNIT"/>
    <property type="match status" value="1"/>
</dbReference>
<evidence type="ECO:0000313" key="10">
    <source>
        <dbReference type="Proteomes" id="UP001629246"/>
    </source>
</evidence>
<name>A0ABW9AG56_9BURK</name>
<feature type="domain" description="ABC transmembrane type-1" evidence="8">
    <location>
        <begin position="101"/>
        <end position="285"/>
    </location>
</feature>
<comment type="subcellular location">
    <subcellularLocation>
        <location evidence="1 7">Cell membrane</location>
        <topology evidence="1 7">Multi-pass membrane protein</topology>
    </subcellularLocation>
</comment>
<evidence type="ECO:0000256" key="4">
    <source>
        <dbReference type="ARBA" id="ARBA00022692"/>
    </source>
</evidence>
<dbReference type="Pfam" id="PF00528">
    <property type="entry name" value="BPD_transp_1"/>
    <property type="match status" value="1"/>
</dbReference>